<dbReference type="SUPFAM" id="SSF55729">
    <property type="entry name" value="Acyl-CoA N-acyltransferases (Nat)"/>
    <property type="match status" value="1"/>
</dbReference>
<evidence type="ECO:0000256" key="15">
    <source>
        <dbReference type="HAMAP-Rule" id="MF_00688"/>
    </source>
</evidence>
<gene>
    <name evidence="15 16" type="primary">aat</name>
    <name evidence="16" type="ORF">MBHS_02547</name>
</gene>
<evidence type="ECO:0000256" key="7">
    <source>
        <dbReference type="ARBA" id="ARBA00051538"/>
    </source>
</evidence>
<evidence type="ECO:0000313" key="17">
    <source>
        <dbReference type="Proteomes" id="UP000236724"/>
    </source>
</evidence>
<evidence type="ECO:0000256" key="13">
    <source>
        <dbReference type="ARBA" id="ARBA00077165"/>
    </source>
</evidence>
<keyword evidence="4 15" id="KW-0012">Acyltransferase</keyword>
<evidence type="ECO:0000256" key="9">
    <source>
        <dbReference type="ARBA" id="ARBA00061535"/>
    </source>
</evidence>
<evidence type="ECO:0000256" key="1">
    <source>
        <dbReference type="ARBA" id="ARBA00004496"/>
    </source>
</evidence>
<evidence type="ECO:0000256" key="2">
    <source>
        <dbReference type="ARBA" id="ARBA00022490"/>
    </source>
</evidence>
<dbReference type="GO" id="GO:0030163">
    <property type="term" value="P:protein catabolic process"/>
    <property type="evidence" value="ECO:0007669"/>
    <property type="project" value="UniProtKB-UniRule"/>
</dbReference>
<evidence type="ECO:0000256" key="4">
    <source>
        <dbReference type="ARBA" id="ARBA00023315"/>
    </source>
</evidence>
<dbReference type="InterPro" id="IPR016181">
    <property type="entry name" value="Acyl_CoA_acyltransferase"/>
</dbReference>
<keyword evidence="17" id="KW-1185">Reference proteome</keyword>
<dbReference type="InterPro" id="IPR042203">
    <property type="entry name" value="Leu/Phe-tRNA_Trfase_C"/>
</dbReference>
<dbReference type="AlphaFoldDB" id="A0A1H6FAN1"/>
<dbReference type="InterPro" id="IPR042221">
    <property type="entry name" value="Leu/Phe-tRNA_Trfase_N"/>
</dbReference>
<dbReference type="PANTHER" id="PTHR30098:SF2">
    <property type="entry name" value="LEUCYL_PHENYLALANYL-TRNA--PROTEIN TRANSFERASE"/>
    <property type="match status" value="1"/>
</dbReference>
<dbReference type="Gene3D" id="3.40.630.70">
    <property type="entry name" value="Leucyl/phenylalanyl-tRNA-protein transferase, C-terminal domain"/>
    <property type="match status" value="1"/>
</dbReference>
<sequence length="245" mass="27943">MQRPYLLSIDTPWHQFPPLDKALKYPDGLLAIGGDLHVQRLVHAYKQGIFPWYSDEQPILWWSPDPRMVLFPERLKVSRSLRKNIRNGGFSVTLNHAFLDVIAACALVAREEQEGTWITEEMMEAYYALHQQGIAHSVECWFEGRLVGGLYGLGLGRVFFGESMFSLMSNASKVAFSVFTRQLQAWNYALIDCQVHTTHLESLGAETIPRTLFRQLLDSHCEQDSCLSSAKKQLAMTSFFNHSSE</sequence>
<comment type="catalytic activity">
    <reaction evidence="6 15">
        <text>N-terminal L-arginyl-[protein] + L-leucyl-tRNA(Leu) = N-terminal L-leucyl-L-arginyl-[protein] + tRNA(Leu) + H(+)</text>
        <dbReference type="Rhea" id="RHEA:50416"/>
        <dbReference type="Rhea" id="RHEA-COMP:9613"/>
        <dbReference type="Rhea" id="RHEA-COMP:9622"/>
        <dbReference type="Rhea" id="RHEA-COMP:12672"/>
        <dbReference type="Rhea" id="RHEA-COMP:12673"/>
        <dbReference type="ChEBI" id="CHEBI:15378"/>
        <dbReference type="ChEBI" id="CHEBI:64719"/>
        <dbReference type="ChEBI" id="CHEBI:78442"/>
        <dbReference type="ChEBI" id="CHEBI:78494"/>
        <dbReference type="ChEBI" id="CHEBI:133044"/>
        <dbReference type="EC" id="2.3.2.6"/>
    </reaction>
</comment>
<dbReference type="Pfam" id="PF03588">
    <property type="entry name" value="Leu_Phe_trans"/>
    <property type="match status" value="1"/>
</dbReference>
<evidence type="ECO:0000256" key="10">
    <source>
        <dbReference type="ARBA" id="ARBA00066767"/>
    </source>
</evidence>
<dbReference type="EMBL" id="FMSV02000503">
    <property type="protein sequence ID" value="SEH06683.1"/>
    <property type="molecule type" value="Genomic_DNA"/>
</dbReference>
<keyword evidence="2 15" id="KW-0963">Cytoplasm</keyword>
<accession>A0A1H6FAN1</accession>
<proteinExistence type="inferred from homology"/>
<name>A0A1H6FAN1_9GAMM</name>
<dbReference type="NCBIfam" id="TIGR00667">
    <property type="entry name" value="aat"/>
    <property type="match status" value="1"/>
</dbReference>
<dbReference type="GO" id="GO:0005737">
    <property type="term" value="C:cytoplasm"/>
    <property type="evidence" value="ECO:0007669"/>
    <property type="project" value="UniProtKB-SubCell"/>
</dbReference>
<evidence type="ECO:0000256" key="8">
    <source>
        <dbReference type="ARBA" id="ARBA00054043"/>
    </source>
</evidence>
<dbReference type="RefSeq" id="WP_103920438.1">
    <property type="nucleotide sequence ID" value="NZ_FMSV02000503.1"/>
</dbReference>
<dbReference type="PANTHER" id="PTHR30098">
    <property type="entry name" value="LEUCYL/PHENYLALANYL-TRNA--PROTEIN TRANSFERASE"/>
    <property type="match status" value="1"/>
</dbReference>
<dbReference type="GO" id="GO:0008914">
    <property type="term" value="F:leucyl-tRNA--protein transferase activity"/>
    <property type="evidence" value="ECO:0007669"/>
    <property type="project" value="UniProtKB-UniRule"/>
</dbReference>
<evidence type="ECO:0000256" key="11">
    <source>
        <dbReference type="ARBA" id="ARBA00074372"/>
    </source>
</evidence>
<comment type="catalytic activity">
    <reaction evidence="5 15">
        <text>L-phenylalanyl-tRNA(Phe) + an N-terminal L-alpha-aminoacyl-[protein] = an N-terminal L-phenylalanyl-L-alpha-aminoacyl-[protein] + tRNA(Phe)</text>
        <dbReference type="Rhea" id="RHEA:43632"/>
        <dbReference type="Rhea" id="RHEA-COMP:9668"/>
        <dbReference type="Rhea" id="RHEA-COMP:9699"/>
        <dbReference type="Rhea" id="RHEA-COMP:10636"/>
        <dbReference type="Rhea" id="RHEA-COMP:10637"/>
        <dbReference type="ChEBI" id="CHEBI:78442"/>
        <dbReference type="ChEBI" id="CHEBI:78531"/>
        <dbReference type="ChEBI" id="CHEBI:78597"/>
        <dbReference type="ChEBI" id="CHEBI:83561"/>
        <dbReference type="EC" id="2.3.2.6"/>
    </reaction>
</comment>
<comment type="similarity">
    <text evidence="9 15">Belongs to the L/F-transferase family.</text>
</comment>
<dbReference type="OrthoDB" id="9790282at2"/>
<evidence type="ECO:0000256" key="6">
    <source>
        <dbReference type="ARBA" id="ARBA00050652"/>
    </source>
</evidence>
<dbReference type="InterPro" id="IPR004616">
    <property type="entry name" value="Leu/Phe-tRNA_Trfase"/>
</dbReference>
<comment type="subcellular location">
    <subcellularLocation>
        <location evidence="1 15">Cytoplasm</location>
    </subcellularLocation>
</comment>
<comment type="catalytic activity">
    <reaction evidence="7 15">
        <text>N-terminal L-lysyl-[protein] + L-leucyl-tRNA(Leu) = N-terminal L-leucyl-L-lysyl-[protein] + tRNA(Leu) + H(+)</text>
        <dbReference type="Rhea" id="RHEA:12340"/>
        <dbReference type="Rhea" id="RHEA-COMP:9613"/>
        <dbReference type="Rhea" id="RHEA-COMP:9622"/>
        <dbReference type="Rhea" id="RHEA-COMP:12670"/>
        <dbReference type="Rhea" id="RHEA-COMP:12671"/>
        <dbReference type="ChEBI" id="CHEBI:15378"/>
        <dbReference type="ChEBI" id="CHEBI:65249"/>
        <dbReference type="ChEBI" id="CHEBI:78442"/>
        <dbReference type="ChEBI" id="CHEBI:78494"/>
        <dbReference type="ChEBI" id="CHEBI:133043"/>
        <dbReference type="EC" id="2.3.2.6"/>
    </reaction>
</comment>
<comment type="function">
    <text evidence="8 15">Functions in the N-end rule pathway of protein degradation where it conjugates Leu, Phe and, less efficiently, Met from aminoacyl-tRNAs to the N-termini of proteins containing an N-terminal arginine or lysine.</text>
</comment>
<dbReference type="Gene3D" id="3.30.70.3550">
    <property type="entry name" value="Leucyl/phenylalanyl-tRNA-protein transferase, N-terminal domain"/>
    <property type="match status" value="1"/>
</dbReference>
<organism evidence="16 17">
    <name type="scientific">Candidatus Venteria ishoeyi</name>
    <dbReference type="NCBI Taxonomy" id="1899563"/>
    <lineage>
        <taxon>Bacteria</taxon>
        <taxon>Pseudomonadati</taxon>
        <taxon>Pseudomonadota</taxon>
        <taxon>Gammaproteobacteria</taxon>
        <taxon>Thiotrichales</taxon>
        <taxon>Thiotrichaceae</taxon>
        <taxon>Venteria</taxon>
    </lineage>
</organism>
<evidence type="ECO:0000256" key="5">
    <source>
        <dbReference type="ARBA" id="ARBA00050607"/>
    </source>
</evidence>
<evidence type="ECO:0000313" key="16">
    <source>
        <dbReference type="EMBL" id="SEH06683.1"/>
    </source>
</evidence>
<reference evidence="16 17" key="1">
    <citation type="submission" date="2016-10" db="EMBL/GenBank/DDBJ databases">
        <authorList>
            <person name="de Groot N.N."/>
        </authorList>
    </citation>
    <scope>NUCLEOTIDE SEQUENCE [LARGE SCALE GENOMIC DNA]</scope>
    <source>
        <strain evidence="16">MBHS1</strain>
    </source>
</reference>
<protein>
    <recommendedName>
        <fullName evidence="11 15">Leucyl/phenylalanyl-tRNA--protein transferase</fullName>
        <ecNumber evidence="10 15">2.3.2.6</ecNumber>
    </recommendedName>
    <alternativeName>
        <fullName evidence="12 15">L/F-transferase</fullName>
    </alternativeName>
    <alternativeName>
        <fullName evidence="13 15">Leucyltransferase</fullName>
    </alternativeName>
    <alternativeName>
        <fullName evidence="14 15">Phenyalanyltransferase</fullName>
    </alternativeName>
</protein>
<dbReference type="HAMAP" id="MF_00688">
    <property type="entry name" value="Leu_Phe_trans"/>
    <property type="match status" value="1"/>
</dbReference>
<evidence type="ECO:0000256" key="14">
    <source>
        <dbReference type="ARBA" id="ARBA00083640"/>
    </source>
</evidence>
<evidence type="ECO:0000256" key="12">
    <source>
        <dbReference type="ARBA" id="ARBA00077136"/>
    </source>
</evidence>
<keyword evidence="3 15" id="KW-0808">Transferase</keyword>
<dbReference type="EC" id="2.3.2.6" evidence="10 15"/>
<evidence type="ECO:0000256" key="3">
    <source>
        <dbReference type="ARBA" id="ARBA00022679"/>
    </source>
</evidence>
<dbReference type="FunFam" id="3.30.70.3550:FF:000001">
    <property type="entry name" value="Leucyl/phenylalanyl-tRNA--protein transferase"/>
    <property type="match status" value="1"/>
</dbReference>
<dbReference type="Proteomes" id="UP000236724">
    <property type="component" value="Unassembled WGS sequence"/>
</dbReference>